<accession>I2GG04</accession>
<dbReference type="AlphaFoldDB" id="I2GG04"/>
<feature type="transmembrane region" description="Helical" evidence="1">
    <location>
        <begin position="284"/>
        <end position="300"/>
    </location>
</feature>
<dbReference type="eggNOG" id="ENOG502Z815">
    <property type="taxonomic scope" value="Bacteria"/>
</dbReference>
<reference evidence="2 3" key="1">
    <citation type="journal article" date="2012" name="J. Bacteriol.">
        <title>Genome Sequence of the Filamentous Bacterium Fibrisoma limi BUZ 3T.</title>
        <authorList>
            <person name="Filippini M."/>
            <person name="Qi W."/>
            <person name="Jaenicke S."/>
            <person name="Goesmann A."/>
            <person name="Smits T.H."/>
            <person name="Bagheri H.C."/>
        </authorList>
    </citation>
    <scope>NUCLEOTIDE SEQUENCE [LARGE SCALE GENOMIC DNA]</scope>
    <source>
        <strain evidence="3">BUZ 3T</strain>
    </source>
</reference>
<dbReference type="Proteomes" id="UP000009309">
    <property type="component" value="Unassembled WGS sequence"/>
</dbReference>
<organism evidence="2 3">
    <name type="scientific">Fibrisoma limi BUZ 3</name>
    <dbReference type="NCBI Taxonomy" id="1185876"/>
    <lineage>
        <taxon>Bacteria</taxon>
        <taxon>Pseudomonadati</taxon>
        <taxon>Bacteroidota</taxon>
        <taxon>Cytophagia</taxon>
        <taxon>Cytophagales</taxon>
        <taxon>Spirosomataceae</taxon>
        <taxon>Fibrisoma</taxon>
    </lineage>
</organism>
<name>I2GG04_9BACT</name>
<feature type="transmembrane region" description="Helical" evidence="1">
    <location>
        <begin position="43"/>
        <end position="64"/>
    </location>
</feature>
<dbReference type="EMBL" id="CAIT01000006">
    <property type="protein sequence ID" value="CCH52829.1"/>
    <property type="molecule type" value="Genomic_DNA"/>
</dbReference>
<protein>
    <recommendedName>
        <fullName evidence="4">DoxX family protein</fullName>
    </recommendedName>
</protein>
<keyword evidence="1" id="KW-1133">Transmembrane helix</keyword>
<feature type="transmembrane region" description="Helical" evidence="1">
    <location>
        <begin position="234"/>
        <end position="253"/>
    </location>
</feature>
<keyword evidence="1" id="KW-0812">Transmembrane</keyword>
<evidence type="ECO:0008006" key="4">
    <source>
        <dbReference type="Google" id="ProtNLM"/>
    </source>
</evidence>
<feature type="transmembrane region" description="Helical" evidence="1">
    <location>
        <begin position="137"/>
        <end position="156"/>
    </location>
</feature>
<dbReference type="RefSeq" id="WP_009281413.1">
    <property type="nucleotide sequence ID" value="NZ_CAIT01000006.1"/>
</dbReference>
<gene>
    <name evidence="2" type="ORF">BN8_01862</name>
</gene>
<evidence type="ECO:0000313" key="2">
    <source>
        <dbReference type="EMBL" id="CCH52829.1"/>
    </source>
</evidence>
<evidence type="ECO:0000256" key="1">
    <source>
        <dbReference type="SAM" id="Phobius"/>
    </source>
</evidence>
<dbReference type="STRING" id="1185876.BN8_01862"/>
<feature type="transmembrane region" description="Helical" evidence="1">
    <location>
        <begin position="176"/>
        <end position="203"/>
    </location>
</feature>
<evidence type="ECO:0000313" key="3">
    <source>
        <dbReference type="Proteomes" id="UP000009309"/>
    </source>
</evidence>
<keyword evidence="1" id="KW-0472">Membrane</keyword>
<comment type="caution">
    <text evidence="2">The sequence shown here is derived from an EMBL/GenBank/DDBJ whole genome shotgun (WGS) entry which is preliminary data.</text>
</comment>
<proteinExistence type="predicted"/>
<feature type="transmembrane region" description="Helical" evidence="1">
    <location>
        <begin position="97"/>
        <end position="116"/>
    </location>
</feature>
<sequence length="473" mass="54721">MTKTAITGVPSEWKAELSEFDSQLDFDTQPTTSPSEWRGYETLLFRFFFIYLFIQAVPLDWTYYRDLFAIDWTNLQYRDIFYLARYQPKFFDGPDSFANWAVVALIAVVGTAIWTYRDGSRRDYTTLYYWLRVIVRYRLAVGILAYGFIKFFPMQAPYPSISNLNTNYGDFTAWKLFSLSLGIVPSYESFLGLVEIVGALLLLNRKTASIGTLIILPFTGNVFVSNLAYEGGEYVYSLYLIVLALFVFAYDAVRLFRLVSLEQPTAPNRFRLVLTEPWQRTVRLALKTAFILFFVVLYGYKTYAGYRQGSYHFPQKPGLADASGIYNVSEFRINNQVLPYSRTDSTRWQDVVFEKWATISIKSNRPATLDLSNTEEIYASDQDRNYELAGSQGRHYYNYDIDHAKQTLRLRNRNKAHADETLTLRYSRPNPSRIVLSGVNETKDSIYVVLDKVNKKYLLEEAAKAGRRGTLKL</sequence>
<feature type="transmembrane region" description="Helical" evidence="1">
    <location>
        <begin position="210"/>
        <end position="228"/>
    </location>
</feature>
<keyword evidence="3" id="KW-1185">Reference proteome</keyword>